<evidence type="ECO:0000313" key="3">
    <source>
        <dbReference type="EMBL" id="GFR44329.1"/>
    </source>
</evidence>
<evidence type="ECO:0000256" key="1">
    <source>
        <dbReference type="SAM" id="Coils"/>
    </source>
</evidence>
<dbReference type="CDD" id="cd14686">
    <property type="entry name" value="bZIP"/>
    <property type="match status" value="1"/>
</dbReference>
<name>A0AAD3HK66_9CHLO</name>
<dbReference type="SUPFAM" id="SSF57959">
    <property type="entry name" value="Leucine zipper domain"/>
    <property type="match status" value="1"/>
</dbReference>
<dbReference type="InterPro" id="IPR046347">
    <property type="entry name" value="bZIP_sf"/>
</dbReference>
<feature type="compositionally biased region" description="Basic and acidic residues" evidence="2">
    <location>
        <begin position="210"/>
        <end position="223"/>
    </location>
</feature>
<comment type="caution">
    <text evidence="3">The sequence shown here is derived from an EMBL/GenBank/DDBJ whole genome shotgun (WGS) entry which is preliminary data.</text>
</comment>
<dbReference type="EMBL" id="BMAR01000007">
    <property type="protein sequence ID" value="GFR44329.1"/>
    <property type="molecule type" value="Genomic_DNA"/>
</dbReference>
<keyword evidence="4" id="KW-1185">Reference proteome</keyword>
<feature type="coiled-coil region" evidence="1">
    <location>
        <begin position="298"/>
        <end position="339"/>
    </location>
</feature>
<gene>
    <name evidence="3" type="ORF">Agub_g5542</name>
</gene>
<feature type="compositionally biased region" description="Low complexity" evidence="2">
    <location>
        <begin position="233"/>
        <end position="257"/>
    </location>
</feature>
<evidence type="ECO:0008006" key="5">
    <source>
        <dbReference type="Google" id="ProtNLM"/>
    </source>
</evidence>
<reference evidence="3 4" key="1">
    <citation type="journal article" date="2021" name="Sci. Rep.">
        <title>Genome sequencing of the multicellular alga Astrephomene provides insights into convergent evolution of germ-soma differentiation.</title>
        <authorList>
            <person name="Yamashita S."/>
            <person name="Yamamoto K."/>
            <person name="Matsuzaki R."/>
            <person name="Suzuki S."/>
            <person name="Yamaguchi H."/>
            <person name="Hirooka S."/>
            <person name="Minakuchi Y."/>
            <person name="Miyagishima S."/>
            <person name="Kawachi M."/>
            <person name="Toyoda A."/>
            <person name="Nozaki H."/>
        </authorList>
    </citation>
    <scope>NUCLEOTIDE SEQUENCE [LARGE SCALE GENOMIC DNA]</scope>
    <source>
        <strain evidence="3 4">NIES-4017</strain>
    </source>
</reference>
<feature type="region of interest" description="Disordered" evidence="2">
    <location>
        <begin position="210"/>
        <end position="290"/>
    </location>
</feature>
<feature type="compositionally biased region" description="Basic and acidic residues" evidence="2">
    <location>
        <begin position="279"/>
        <end position="290"/>
    </location>
</feature>
<protein>
    <recommendedName>
        <fullName evidence="5">BZIP domain-containing protein</fullName>
    </recommendedName>
</protein>
<feature type="compositionally biased region" description="Low complexity" evidence="2">
    <location>
        <begin position="134"/>
        <end position="144"/>
    </location>
</feature>
<sequence>MEDVLKLLAAGVNPADVTPFTFPAGLLGGGPGPALGAANLDLALALQAGSFPSFLMGSLGSGGGPPLPLPQALALPSLELPKLLSLDVGGDAGAGPMARAAAAAAASYENGEASDGSGDNPPLPPHRSRAQGRQLQQLQQQLPQFEPPPSRQAASSKRDLDQPSPLSKSKRQALSAAEAMVDLKADALQSAAAAAAIAAAAAEAERAEARAEAWRNEARRADNNKQQQQQHADGSNSDGSDTTSESAGAAPPRSAPGRARRPSGNKDPVARAQMRQLKKRDLNREAQRRFRDRQKAALALLESTTQSQQREIEALRLTNKLLEEQYRVLMEQYKALQLRFVTMQMKSQSKV</sequence>
<organism evidence="3 4">
    <name type="scientific">Astrephomene gubernaculifera</name>
    <dbReference type="NCBI Taxonomy" id="47775"/>
    <lineage>
        <taxon>Eukaryota</taxon>
        <taxon>Viridiplantae</taxon>
        <taxon>Chlorophyta</taxon>
        <taxon>core chlorophytes</taxon>
        <taxon>Chlorophyceae</taxon>
        <taxon>CS clade</taxon>
        <taxon>Chlamydomonadales</taxon>
        <taxon>Astrephomenaceae</taxon>
        <taxon>Astrephomene</taxon>
    </lineage>
</organism>
<dbReference type="GO" id="GO:0003700">
    <property type="term" value="F:DNA-binding transcription factor activity"/>
    <property type="evidence" value="ECO:0007669"/>
    <property type="project" value="InterPro"/>
</dbReference>
<evidence type="ECO:0000256" key="2">
    <source>
        <dbReference type="SAM" id="MobiDB-lite"/>
    </source>
</evidence>
<evidence type="ECO:0000313" key="4">
    <source>
        <dbReference type="Proteomes" id="UP001054857"/>
    </source>
</evidence>
<feature type="region of interest" description="Disordered" evidence="2">
    <location>
        <begin position="108"/>
        <end position="173"/>
    </location>
</feature>
<dbReference type="AlphaFoldDB" id="A0AAD3HK66"/>
<keyword evidence="1" id="KW-0175">Coiled coil</keyword>
<proteinExistence type="predicted"/>
<dbReference type="Proteomes" id="UP001054857">
    <property type="component" value="Unassembled WGS sequence"/>
</dbReference>
<accession>A0AAD3HK66</accession>